<reference evidence="1" key="1">
    <citation type="submission" date="2022-02" db="EMBL/GenBank/DDBJ databases">
        <title>Plant Genome Project.</title>
        <authorList>
            <person name="Zhang R.-G."/>
        </authorList>
    </citation>
    <scope>NUCLEOTIDE SEQUENCE</scope>
    <source>
        <strain evidence="1">AT1</strain>
    </source>
</reference>
<dbReference type="Proteomes" id="UP001062846">
    <property type="component" value="Chromosome 13"/>
</dbReference>
<dbReference type="EMBL" id="CM046400">
    <property type="protein sequence ID" value="KAI8523584.1"/>
    <property type="molecule type" value="Genomic_DNA"/>
</dbReference>
<gene>
    <name evidence="1" type="ORF">RHMOL_Rhmol13G0085400</name>
</gene>
<accession>A0ACC0L5H5</accession>
<sequence>MQRTIPRDTRRRKSSYLFRFGRAPDVFNRYMMMKVSATVVAVMEGGNSTMAGTGCDGDGR</sequence>
<keyword evidence="2" id="KW-1185">Reference proteome</keyword>
<evidence type="ECO:0000313" key="2">
    <source>
        <dbReference type="Proteomes" id="UP001062846"/>
    </source>
</evidence>
<name>A0ACC0L5H5_RHOML</name>
<proteinExistence type="predicted"/>
<evidence type="ECO:0000313" key="1">
    <source>
        <dbReference type="EMBL" id="KAI8523584.1"/>
    </source>
</evidence>
<comment type="caution">
    <text evidence="1">The sequence shown here is derived from an EMBL/GenBank/DDBJ whole genome shotgun (WGS) entry which is preliminary data.</text>
</comment>
<protein>
    <submittedName>
        <fullName evidence="1">Uncharacterized protein</fullName>
    </submittedName>
</protein>
<organism evidence="1 2">
    <name type="scientific">Rhododendron molle</name>
    <name type="common">Chinese azalea</name>
    <name type="synonym">Azalea mollis</name>
    <dbReference type="NCBI Taxonomy" id="49168"/>
    <lineage>
        <taxon>Eukaryota</taxon>
        <taxon>Viridiplantae</taxon>
        <taxon>Streptophyta</taxon>
        <taxon>Embryophyta</taxon>
        <taxon>Tracheophyta</taxon>
        <taxon>Spermatophyta</taxon>
        <taxon>Magnoliopsida</taxon>
        <taxon>eudicotyledons</taxon>
        <taxon>Gunneridae</taxon>
        <taxon>Pentapetalae</taxon>
        <taxon>asterids</taxon>
        <taxon>Ericales</taxon>
        <taxon>Ericaceae</taxon>
        <taxon>Ericoideae</taxon>
        <taxon>Rhodoreae</taxon>
        <taxon>Rhododendron</taxon>
    </lineage>
</organism>